<dbReference type="EMBL" id="JBHLWE010000005">
    <property type="protein sequence ID" value="MFC0339527.1"/>
    <property type="molecule type" value="Genomic_DNA"/>
</dbReference>
<sequence length="237" mass="24724">MSNLSHLTTRRGFVAALGFGGVSLYGLWVGYGAAPGPAALFSPSESADDQPAAHGGGGHGEGGHGAGAAGPDADAFRAEVENFIARFGQDDGSVYPRHEAMAAVETAVPATIMAAHAPDPAAAGHGHDDGHAGQSEATAPDDHAEPLSIPMIAERWFYEPAHLRLDAGTPYRFRLMATDIAHGASIQFGRGSRMIRLRPGTVTEVDLTFEKPGSYLVYCTVYCGTGHDAMQARIDVV</sequence>
<reference evidence="4 5" key="1">
    <citation type="submission" date="2024-09" db="EMBL/GenBank/DDBJ databases">
        <authorList>
            <person name="Sun Q."/>
            <person name="Mori K."/>
        </authorList>
    </citation>
    <scope>NUCLEOTIDE SEQUENCE [LARGE SCALE GENOMIC DNA]</scope>
    <source>
        <strain evidence="4 5">KCTC 22789</strain>
    </source>
</reference>
<evidence type="ECO:0000259" key="3">
    <source>
        <dbReference type="PROSITE" id="PS50857"/>
    </source>
</evidence>
<keyword evidence="2" id="KW-0812">Transmembrane</keyword>
<dbReference type="Proteomes" id="UP001589799">
    <property type="component" value="Unassembled WGS sequence"/>
</dbReference>
<evidence type="ECO:0000256" key="2">
    <source>
        <dbReference type="SAM" id="Phobius"/>
    </source>
</evidence>
<keyword evidence="5" id="KW-1185">Reference proteome</keyword>
<dbReference type="RefSeq" id="WP_377697199.1">
    <property type="nucleotide sequence ID" value="NZ_JBHLWE010000005.1"/>
</dbReference>
<dbReference type="Gene3D" id="2.60.40.420">
    <property type="entry name" value="Cupredoxins - blue copper proteins"/>
    <property type="match status" value="1"/>
</dbReference>
<feature type="domain" description="Cytochrome oxidase subunit II copper A binding" evidence="3">
    <location>
        <begin position="144"/>
        <end position="237"/>
    </location>
</feature>
<dbReference type="InterPro" id="IPR008972">
    <property type="entry name" value="Cupredoxin"/>
</dbReference>
<keyword evidence="2" id="KW-1133">Transmembrane helix</keyword>
<comment type="caution">
    <text evidence="4">The sequence shown here is derived from an EMBL/GenBank/DDBJ whole genome shotgun (WGS) entry which is preliminary data.</text>
</comment>
<feature type="region of interest" description="Disordered" evidence="1">
    <location>
        <begin position="42"/>
        <end position="72"/>
    </location>
</feature>
<protein>
    <recommendedName>
        <fullName evidence="3">Cytochrome oxidase subunit II copper A binding domain-containing protein</fullName>
    </recommendedName>
</protein>
<evidence type="ECO:0000256" key="1">
    <source>
        <dbReference type="SAM" id="MobiDB-lite"/>
    </source>
</evidence>
<feature type="transmembrane region" description="Helical" evidence="2">
    <location>
        <begin position="12"/>
        <end position="34"/>
    </location>
</feature>
<name>A0ABV6HZY5_9RHOB</name>
<dbReference type="PROSITE" id="PS50857">
    <property type="entry name" value="COX2_CUA"/>
    <property type="match status" value="1"/>
</dbReference>
<accession>A0ABV6HZY5</accession>
<organism evidence="4 5">
    <name type="scientific">Paracoccus niistensis</name>
    <dbReference type="NCBI Taxonomy" id="632935"/>
    <lineage>
        <taxon>Bacteria</taxon>
        <taxon>Pseudomonadati</taxon>
        <taxon>Pseudomonadota</taxon>
        <taxon>Alphaproteobacteria</taxon>
        <taxon>Rhodobacterales</taxon>
        <taxon>Paracoccaceae</taxon>
        <taxon>Paracoccus</taxon>
    </lineage>
</organism>
<evidence type="ECO:0000313" key="4">
    <source>
        <dbReference type="EMBL" id="MFC0339527.1"/>
    </source>
</evidence>
<keyword evidence="2" id="KW-0472">Membrane</keyword>
<gene>
    <name evidence="4" type="ORF">ACFFII_01955</name>
</gene>
<dbReference type="SUPFAM" id="SSF49503">
    <property type="entry name" value="Cupredoxins"/>
    <property type="match status" value="1"/>
</dbReference>
<feature type="compositionally biased region" description="Gly residues" evidence="1">
    <location>
        <begin position="54"/>
        <end position="68"/>
    </location>
</feature>
<dbReference type="InterPro" id="IPR002429">
    <property type="entry name" value="CcO_II-like_C"/>
</dbReference>
<proteinExistence type="predicted"/>
<feature type="region of interest" description="Disordered" evidence="1">
    <location>
        <begin position="118"/>
        <end position="143"/>
    </location>
</feature>
<evidence type="ECO:0000313" key="5">
    <source>
        <dbReference type="Proteomes" id="UP001589799"/>
    </source>
</evidence>